<feature type="active site" description="Nucleophile" evidence="7">
    <location>
        <position position="318"/>
    </location>
</feature>
<keyword evidence="6 7" id="KW-0961">Cell wall biogenesis/degradation</keyword>
<feature type="chain" id="PRO_5004785283" description="L,D-TPase catalytic domain-containing protein" evidence="8">
    <location>
        <begin position="23"/>
        <end position="410"/>
    </location>
</feature>
<accession>W0A5Z8</accession>
<dbReference type="PROSITE" id="PS52029">
    <property type="entry name" value="LD_TPASE"/>
    <property type="match status" value="1"/>
</dbReference>
<evidence type="ECO:0000256" key="7">
    <source>
        <dbReference type="PROSITE-ProRule" id="PRU01373"/>
    </source>
</evidence>
<dbReference type="Pfam" id="PF20142">
    <property type="entry name" value="Scaffold"/>
    <property type="match status" value="1"/>
</dbReference>
<evidence type="ECO:0000313" key="11">
    <source>
        <dbReference type="Proteomes" id="UP000018851"/>
    </source>
</evidence>
<comment type="similarity">
    <text evidence="2">Belongs to the YkuD family.</text>
</comment>
<feature type="active site" description="Proton donor/acceptor" evidence="7">
    <location>
        <position position="299"/>
    </location>
</feature>
<dbReference type="GO" id="GO:0004180">
    <property type="term" value="F:carboxypeptidase activity"/>
    <property type="evidence" value="ECO:0007669"/>
    <property type="project" value="UniProtKB-ARBA"/>
</dbReference>
<dbReference type="GO" id="GO:0016740">
    <property type="term" value="F:transferase activity"/>
    <property type="evidence" value="ECO:0007669"/>
    <property type="project" value="UniProtKB-KW"/>
</dbReference>
<dbReference type="InterPro" id="IPR052905">
    <property type="entry name" value="LD-transpeptidase_YkuD-like"/>
</dbReference>
<feature type="signal peptide" evidence="8">
    <location>
        <begin position="1"/>
        <end position="22"/>
    </location>
</feature>
<dbReference type="InterPro" id="IPR045380">
    <property type="entry name" value="LD_TPept_scaffold_dom"/>
</dbReference>
<dbReference type="UniPathway" id="UPA00219"/>
<evidence type="ECO:0000256" key="4">
    <source>
        <dbReference type="ARBA" id="ARBA00022960"/>
    </source>
</evidence>
<evidence type="ECO:0000256" key="5">
    <source>
        <dbReference type="ARBA" id="ARBA00022984"/>
    </source>
</evidence>
<dbReference type="HOGENOM" id="CLU_020360_4_0_5"/>
<comment type="pathway">
    <text evidence="1 7">Cell wall biogenesis; peptidoglycan biosynthesis.</text>
</comment>
<dbReference type="GO" id="GO:0008360">
    <property type="term" value="P:regulation of cell shape"/>
    <property type="evidence" value="ECO:0007669"/>
    <property type="project" value="UniProtKB-UniRule"/>
</dbReference>
<dbReference type="Pfam" id="PF03734">
    <property type="entry name" value="YkuD"/>
    <property type="match status" value="1"/>
</dbReference>
<dbReference type="InterPro" id="IPR005490">
    <property type="entry name" value="LD_TPept_cat_dom"/>
</dbReference>
<feature type="domain" description="L,D-TPase catalytic" evidence="9">
    <location>
        <begin position="197"/>
        <end position="343"/>
    </location>
</feature>
<gene>
    <name evidence="10" type="ORF">NX02_08325</name>
</gene>
<evidence type="ECO:0000313" key="10">
    <source>
        <dbReference type="EMBL" id="AHE53389.1"/>
    </source>
</evidence>
<dbReference type="GO" id="GO:0009252">
    <property type="term" value="P:peptidoglycan biosynthetic process"/>
    <property type="evidence" value="ECO:0007669"/>
    <property type="project" value="UniProtKB-UniPathway"/>
</dbReference>
<dbReference type="RefSeq" id="WP_025291646.1">
    <property type="nucleotide sequence ID" value="NZ_CP006644.1"/>
</dbReference>
<evidence type="ECO:0000256" key="2">
    <source>
        <dbReference type="ARBA" id="ARBA00005992"/>
    </source>
</evidence>
<protein>
    <recommendedName>
        <fullName evidence="9">L,D-TPase catalytic domain-containing protein</fullName>
    </recommendedName>
</protein>
<dbReference type="AlphaFoldDB" id="W0A5Z8"/>
<dbReference type="SUPFAM" id="SSF141523">
    <property type="entry name" value="L,D-transpeptidase catalytic domain-like"/>
    <property type="match status" value="1"/>
</dbReference>
<dbReference type="STRING" id="1123269.NX02_08325"/>
<dbReference type="EMBL" id="CP006644">
    <property type="protein sequence ID" value="AHE53389.1"/>
    <property type="molecule type" value="Genomic_DNA"/>
</dbReference>
<evidence type="ECO:0000256" key="1">
    <source>
        <dbReference type="ARBA" id="ARBA00004752"/>
    </source>
</evidence>
<dbReference type="Gene3D" id="2.40.440.10">
    <property type="entry name" value="L,D-transpeptidase catalytic domain-like"/>
    <property type="match status" value="1"/>
</dbReference>
<dbReference type="OrthoDB" id="9778545at2"/>
<dbReference type="KEGG" id="ssan:NX02_08325"/>
<proteinExistence type="inferred from homology"/>
<keyword evidence="3" id="KW-0808">Transferase</keyword>
<name>W0A5Z8_9SPHN</name>
<sequence length="410" mass="43963">MRFSAKTLAAALATSVSAFVVAAPFALMSSSAAGTNPLPAVTPVDPAPRGAWSQTAVQDLVAEAHASLGEGMDPAAYDIAGLLAVADGTDTTEIDRRANALALALADDYANGLIRQRSRYDWHIEAPAMDRMQLAGGLRHAVAVGGVRPWLRSLLPQDPRYVALRHAYATSGDAAVRDRLRVNLERWRWMPRTLGEDHIYVNVPSYTLAVVDNGQAVSQYTVVVGSPRTPTPQLALQASAIVVNPSWTVPESIARKGMGAGFQRISTGGYTRYVQAPGPRNALGKFKIDMPNPHAIYLHDTPSKALFARDSRAFSHGCIRVKDIDRLAAELVATDDGAEATLERAAAGATTRTVTLDRKLPVYLVYFTADVDANGQLTLLEDPYGRDARVLQDLSPAKRMADKAAAPTKA</sequence>
<evidence type="ECO:0000256" key="6">
    <source>
        <dbReference type="ARBA" id="ARBA00023316"/>
    </source>
</evidence>
<evidence type="ECO:0000259" key="9">
    <source>
        <dbReference type="PROSITE" id="PS52029"/>
    </source>
</evidence>
<organism evidence="10 11">
    <name type="scientific">Sphingomonas sanxanigenens DSM 19645 = NX02</name>
    <dbReference type="NCBI Taxonomy" id="1123269"/>
    <lineage>
        <taxon>Bacteria</taxon>
        <taxon>Pseudomonadati</taxon>
        <taxon>Pseudomonadota</taxon>
        <taxon>Alphaproteobacteria</taxon>
        <taxon>Sphingomonadales</taxon>
        <taxon>Sphingomonadaceae</taxon>
        <taxon>Sphingomonas</taxon>
    </lineage>
</organism>
<keyword evidence="4 7" id="KW-0133">Cell shape</keyword>
<dbReference type="InterPro" id="IPR038063">
    <property type="entry name" value="Transpep_catalytic_dom"/>
</dbReference>
<dbReference type="eggNOG" id="COG2989">
    <property type="taxonomic scope" value="Bacteria"/>
</dbReference>
<dbReference type="CDD" id="cd16913">
    <property type="entry name" value="YkuD_like"/>
    <property type="match status" value="1"/>
</dbReference>
<reference evidence="10 11" key="1">
    <citation type="submission" date="2013-07" db="EMBL/GenBank/DDBJ databases">
        <title>Completed genome of Sphingomonas sanxanigenens NX02.</title>
        <authorList>
            <person name="Ma T."/>
            <person name="Huang H."/>
            <person name="Wu M."/>
            <person name="Li X."/>
            <person name="Li G."/>
        </authorList>
    </citation>
    <scope>NUCLEOTIDE SEQUENCE [LARGE SCALE GENOMIC DNA]</scope>
    <source>
        <strain evidence="10 11">NX02</strain>
    </source>
</reference>
<dbReference type="PANTHER" id="PTHR41533:SF2">
    <property type="entry name" value="BLR7131 PROTEIN"/>
    <property type="match status" value="1"/>
</dbReference>
<dbReference type="GO" id="GO:0071555">
    <property type="term" value="P:cell wall organization"/>
    <property type="evidence" value="ECO:0007669"/>
    <property type="project" value="UniProtKB-UniRule"/>
</dbReference>
<dbReference type="PATRIC" id="fig|1123269.5.peg.1631"/>
<dbReference type="PANTHER" id="PTHR41533">
    <property type="entry name" value="L,D-TRANSPEPTIDASE HI_1667-RELATED"/>
    <property type="match status" value="1"/>
</dbReference>
<keyword evidence="11" id="KW-1185">Reference proteome</keyword>
<dbReference type="Proteomes" id="UP000018851">
    <property type="component" value="Chromosome"/>
</dbReference>
<keyword evidence="5 7" id="KW-0573">Peptidoglycan synthesis</keyword>
<keyword evidence="8" id="KW-0732">Signal</keyword>
<evidence type="ECO:0000256" key="8">
    <source>
        <dbReference type="SAM" id="SignalP"/>
    </source>
</evidence>
<evidence type="ECO:0000256" key="3">
    <source>
        <dbReference type="ARBA" id="ARBA00022679"/>
    </source>
</evidence>